<keyword evidence="5" id="KW-1133">Transmembrane helix</keyword>
<keyword evidence="2 3" id="KW-1015">Disulfide bond</keyword>
<feature type="signal peptide" evidence="6">
    <location>
        <begin position="1"/>
        <end position="20"/>
    </location>
</feature>
<dbReference type="PROSITE" id="PS01180">
    <property type="entry name" value="CUB"/>
    <property type="match status" value="1"/>
</dbReference>
<dbReference type="GeneID" id="136807137"/>
<comment type="caution">
    <text evidence="3">Lacks conserved residue(s) required for the propagation of feature annotation.</text>
</comment>
<reference evidence="8" key="1">
    <citation type="submission" date="2021-01" db="UniProtKB">
        <authorList>
            <consortium name="EnsemblMetazoa"/>
        </authorList>
    </citation>
    <scope>IDENTIFICATION</scope>
</reference>
<feature type="region of interest" description="Disordered" evidence="4">
    <location>
        <begin position="136"/>
        <end position="184"/>
    </location>
</feature>
<evidence type="ECO:0000256" key="4">
    <source>
        <dbReference type="SAM" id="MobiDB-lite"/>
    </source>
</evidence>
<evidence type="ECO:0000256" key="6">
    <source>
        <dbReference type="SAM" id="SignalP"/>
    </source>
</evidence>
<dbReference type="InterPro" id="IPR000859">
    <property type="entry name" value="CUB_dom"/>
</dbReference>
<accession>A0A7M5UR37</accession>
<evidence type="ECO:0000256" key="1">
    <source>
        <dbReference type="ARBA" id="ARBA00022737"/>
    </source>
</evidence>
<organism evidence="8 9">
    <name type="scientific">Clytia hemisphaerica</name>
    <dbReference type="NCBI Taxonomy" id="252671"/>
    <lineage>
        <taxon>Eukaryota</taxon>
        <taxon>Metazoa</taxon>
        <taxon>Cnidaria</taxon>
        <taxon>Hydrozoa</taxon>
        <taxon>Hydroidolina</taxon>
        <taxon>Leptothecata</taxon>
        <taxon>Obeliida</taxon>
        <taxon>Clytiidae</taxon>
        <taxon>Clytia</taxon>
    </lineage>
</organism>
<keyword evidence="9" id="KW-1185">Reference proteome</keyword>
<feature type="transmembrane region" description="Helical" evidence="5">
    <location>
        <begin position="192"/>
        <end position="214"/>
    </location>
</feature>
<feature type="domain" description="CUB" evidence="7">
    <location>
        <begin position="22"/>
        <end position="141"/>
    </location>
</feature>
<sequence length="236" mass="25224">MLSFLLGSSILSLCLLGIEGACDAKTLTDVTGTFTSPGYPQNYPFGDTCQWKIKVAPNLKIKLQFPDMDILSSDSSEGACGTNRIAVVHSSDPRDPPLLYCNSHPPPIEAQEYGNELTVTFTSTKTEAKQSKGFSANYTAYDPNPPPPTTTTTTTTTTTANTTTTITPSNTTTPATSQAPVTQKPQSKLSKGVIAVICILVILVVLLIIDIILYQKDMGVIYSIRRACGGYDSVST</sequence>
<protein>
    <recommendedName>
        <fullName evidence="7">CUB domain-containing protein</fullName>
    </recommendedName>
</protein>
<dbReference type="SUPFAM" id="SSF49854">
    <property type="entry name" value="Spermadhesin, CUB domain"/>
    <property type="match status" value="1"/>
</dbReference>
<proteinExistence type="predicted"/>
<feature type="chain" id="PRO_5029657328" description="CUB domain-containing protein" evidence="6">
    <location>
        <begin position="21"/>
        <end position="236"/>
    </location>
</feature>
<dbReference type="Proteomes" id="UP000594262">
    <property type="component" value="Unplaced"/>
</dbReference>
<keyword evidence="6" id="KW-0732">Signal</keyword>
<dbReference type="PANTHER" id="PTHR24251">
    <property type="entry name" value="OVOCHYMASE-RELATED"/>
    <property type="match status" value="1"/>
</dbReference>
<dbReference type="RefSeq" id="XP_066919817.1">
    <property type="nucleotide sequence ID" value="XM_067063716.1"/>
</dbReference>
<keyword evidence="1" id="KW-0677">Repeat</keyword>
<evidence type="ECO:0000256" key="2">
    <source>
        <dbReference type="ARBA" id="ARBA00023157"/>
    </source>
</evidence>
<dbReference type="AlphaFoldDB" id="A0A7M5UR37"/>
<dbReference type="Gene3D" id="2.60.120.290">
    <property type="entry name" value="Spermadhesin, CUB domain"/>
    <property type="match status" value="1"/>
</dbReference>
<evidence type="ECO:0000259" key="7">
    <source>
        <dbReference type="PROSITE" id="PS01180"/>
    </source>
</evidence>
<dbReference type="Pfam" id="PF00431">
    <property type="entry name" value="CUB"/>
    <property type="match status" value="1"/>
</dbReference>
<feature type="disulfide bond" evidence="3">
    <location>
        <begin position="22"/>
        <end position="49"/>
    </location>
</feature>
<dbReference type="InterPro" id="IPR035914">
    <property type="entry name" value="Sperma_CUB_dom_sf"/>
</dbReference>
<name>A0A7M5UR37_9CNID</name>
<evidence type="ECO:0000256" key="5">
    <source>
        <dbReference type="SAM" id="Phobius"/>
    </source>
</evidence>
<dbReference type="CDD" id="cd00041">
    <property type="entry name" value="CUB"/>
    <property type="match status" value="1"/>
</dbReference>
<evidence type="ECO:0000256" key="3">
    <source>
        <dbReference type="PROSITE-ProRule" id="PRU00059"/>
    </source>
</evidence>
<feature type="compositionally biased region" description="Low complexity" evidence="4">
    <location>
        <begin position="150"/>
        <end position="177"/>
    </location>
</feature>
<dbReference type="EnsemblMetazoa" id="CLYHEMT001258.3">
    <property type="protein sequence ID" value="CLYHEMP001258.3"/>
    <property type="gene ID" value="CLYHEMG001258"/>
</dbReference>
<dbReference type="OrthoDB" id="5978691at2759"/>
<evidence type="ECO:0000313" key="8">
    <source>
        <dbReference type="EnsemblMetazoa" id="CLYHEMP001258.3"/>
    </source>
</evidence>
<keyword evidence="5" id="KW-0472">Membrane</keyword>
<keyword evidence="5" id="KW-0812">Transmembrane</keyword>
<dbReference type="SMART" id="SM00042">
    <property type="entry name" value="CUB"/>
    <property type="match status" value="1"/>
</dbReference>
<evidence type="ECO:0000313" key="9">
    <source>
        <dbReference type="Proteomes" id="UP000594262"/>
    </source>
</evidence>